<dbReference type="InterPro" id="IPR050706">
    <property type="entry name" value="Cyclic-di-GMP_PDE-like"/>
</dbReference>
<dbReference type="InterPro" id="IPR035919">
    <property type="entry name" value="EAL_sf"/>
</dbReference>
<dbReference type="AlphaFoldDB" id="A0A238JIW6"/>
<dbReference type="Proteomes" id="UP000225972">
    <property type="component" value="Unassembled WGS sequence"/>
</dbReference>
<dbReference type="Gene3D" id="3.20.20.450">
    <property type="entry name" value="EAL domain"/>
    <property type="match status" value="1"/>
</dbReference>
<evidence type="ECO:0000313" key="4">
    <source>
        <dbReference type="EMBL" id="SMX29882.1"/>
    </source>
</evidence>
<dbReference type="OrthoDB" id="9814202at2"/>
<dbReference type="SUPFAM" id="SSF55073">
    <property type="entry name" value="Nucleotide cyclase"/>
    <property type="match status" value="1"/>
</dbReference>
<dbReference type="Pfam" id="PF00990">
    <property type="entry name" value="GGDEF"/>
    <property type="match status" value="1"/>
</dbReference>
<keyword evidence="1" id="KW-0175">Coiled coil</keyword>
<evidence type="ECO:0000256" key="1">
    <source>
        <dbReference type="SAM" id="Coils"/>
    </source>
</evidence>
<dbReference type="InterPro" id="IPR001633">
    <property type="entry name" value="EAL_dom"/>
</dbReference>
<dbReference type="PROSITE" id="PS50887">
    <property type="entry name" value="GGDEF"/>
    <property type="match status" value="1"/>
</dbReference>
<dbReference type="Gene3D" id="3.30.70.270">
    <property type="match status" value="1"/>
</dbReference>
<organism evidence="4 5">
    <name type="scientific">Pelagimonas phthalicica</name>
    <dbReference type="NCBI Taxonomy" id="1037362"/>
    <lineage>
        <taxon>Bacteria</taxon>
        <taxon>Pseudomonadati</taxon>
        <taxon>Pseudomonadota</taxon>
        <taxon>Alphaproteobacteria</taxon>
        <taxon>Rhodobacterales</taxon>
        <taxon>Roseobacteraceae</taxon>
        <taxon>Pelagimonas</taxon>
    </lineage>
</organism>
<dbReference type="InterPro" id="IPR043128">
    <property type="entry name" value="Rev_trsase/Diguanyl_cyclase"/>
</dbReference>
<keyword evidence="4" id="KW-0378">Hydrolase</keyword>
<sequence length="515" mass="55790">MKMAANAYLGRLRLVLHRALNGPQALAFLPALALAAFWLGGEALLIAVALGLPALILLTGNFSVPDNASPETAGITDVVNNLTANKMAESAMSQARSASLACACILVEVDGLDEIAQRGGDSAAESMRDLTLNRLRNTLRRDDRAVRMSDSRFLILLAPSIRLDLEALLQLSTRLQTSVEEPASLENSMRYLSASIGFCGSPRLADDATGAQMLEAAQVALTEAVKNGPSAIRAWSENMRAAHKEQQNLKTEVDRALANGQIQPWFQPQICTSTGSITGVEALARWIHPEKGIVPPAQFLRVLEESGRMERLGEVILQHSLTALRSWDQAGLDIPRVSVNFSDSELRGTNLVQKIQWELDRFGLTPPRLGIEVLETVIAGSPEGIVARNIVALGEMGCHIDLDDFGTGHASITALRKFKVHRLKIDRSFVTRVDRDEDQHRMLAAVLGMADRLGLETLAEGVESVGEHALLSQLGCDHVQGFGIARPMPADQLIDWARDHADRIAGAQRLGRGAT</sequence>
<dbReference type="InterPro" id="IPR000160">
    <property type="entry name" value="GGDEF_dom"/>
</dbReference>
<protein>
    <submittedName>
        <fullName evidence="4">Oxygen sensor protein DosP</fullName>
        <ecNumber evidence="4">3.1.4.52</ecNumber>
    </submittedName>
</protein>
<evidence type="ECO:0000313" key="5">
    <source>
        <dbReference type="Proteomes" id="UP000225972"/>
    </source>
</evidence>
<dbReference type="SMART" id="SM00052">
    <property type="entry name" value="EAL"/>
    <property type="match status" value="1"/>
</dbReference>
<dbReference type="SMART" id="SM00267">
    <property type="entry name" value="GGDEF"/>
    <property type="match status" value="1"/>
</dbReference>
<name>A0A238JIW6_9RHOB</name>
<dbReference type="CDD" id="cd01948">
    <property type="entry name" value="EAL"/>
    <property type="match status" value="1"/>
</dbReference>
<evidence type="ECO:0000259" key="2">
    <source>
        <dbReference type="PROSITE" id="PS50883"/>
    </source>
</evidence>
<dbReference type="PANTHER" id="PTHR33121">
    <property type="entry name" value="CYCLIC DI-GMP PHOSPHODIESTERASE PDEF"/>
    <property type="match status" value="1"/>
</dbReference>
<dbReference type="SUPFAM" id="SSF141868">
    <property type="entry name" value="EAL domain-like"/>
    <property type="match status" value="1"/>
</dbReference>
<dbReference type="PROSITE" id="PS50883">
    <property type="entry name" value="EAL"/>
    <property type="match status" value="1"/>
</dbReference>
<accession>A0A238JIW6</accession>
<feature type="coiled-coil region" evidence="1">
    <location>
        <begin position="232"/>
        <end position="259"/>
    </location>
</feature>
<dbReference type="PANTHER" id="PTHR33121:SF70">
    <property type="entry name" value="SIGNALING PROTEIN YKOW"/>
    <property type="match status" value="1"/>
</dbReference>
<dbReference type="GO" id="GO:0071111">
    <property type="term" value="F:cyclic-guanylate-specific phosphodiesterase activity"/>
    <property type="evidence" value="ECO:0007669"/>
    <property type="project" value="UniProtKB-EC"/>
</dbReference>
<reference evidence="5" key="1">
    <citation type="submission" date="2017-05" db="EMBL/GenBank/DDBJ databases">
        <authorList>
            <person name="Rodrigo-Torres L."/>
            <person name="Arahal R. D."/>
            <person name="Lucena T."/>
        </authorList>
    </citation>
    <scope>NUCLEOTIDE SEQUENCE [LARGE SCALE GENOMIC DNA]</scope>
    <source>
        <strain evidence="5">CECT 8649</strain>
    </source>
</reference>
<dbReference type="EMBL" id="FXXP01000003">
    <property type="protein sequence ID" value="SMX29882.1"/>
    <property type="molecule type" value="Genomic_DNA"/>
</dbReference>
<dbReference type="RefSeq" id="WP_099248508.1">
    <property type="nucleotide sequence ID" value="NZ_FXXP01000003.1"/>
</dbReference>
<feature type="domain" description="EAL" evidence="2">
    <location>
        <begin position="246"/>
        <end position="501"/>
    </location>
</feature>
<dbReference type="Pfam" id="PF00563">
    <property type="entry name" value="EAL"/>
    <property type="match status" value="1"/>
</dbReference>
<proteinExistence type="predicted"/>
<dbReference type="EC" id="3.1.4.52" evidence="4"/>
<gene>
    <name evidence="4" type="primary">dosP</name>
    <name evidence="4" type="ORF">TRP8649_04021</name>
</gene>
<evidence type="ECO:0000259" key="3">
    <source>
        <dbReference type="PROSITE" id="PS50887"/>
    </source>
</evidence>
<keyword evidence="5" id="KW-1185">Reference proteome</keyword>
<dbReference type="InterPro" id="IPR029787">
    <property type="entry name" value="Nucleotide_cyclase"/>
</dbReference>
<feature type="domain" description="GGDEF" evidence="3">
    <location>
        <begin position="100"/>
        <end position="237"/>
    </location>
</feature>